<sequence>MFSVNEHPVTPMQRTAPRRFAPLLALAALLAIAWLAYWPGRSGPFLFDDYSSLATLGDYGRIDTWWKVAAFLTSGFAGPTGRPLSLATFLLDARNWPAASEPFKLTNVALHLLNGVLLAGLSAALARALGMARRPAAWAGVLAAGLWLLDPFWVSTTLYVVQRMAMLAATFVFAGLWGYAHGRALLGQGRKRAGYVWMSVSLTLGTLLAVLGKENGALLPLLAWVLEALVFDRNHAALEQGGRAFLAWRWVFIRLPALAVLAYLALYLPGLWTGATAGRDFTPLQRLLTESRIVWTYLGDIWLARTHDGGLFHDDIVLSTGLLQPLSTLFAVLGMLALLVFAALSRRARHPVVAAAGAAVGFYLAGQVMESTWLQLELAFEHRNYLPAGLMFLPLAMALVRALPNPHPGPPHAWGGRVLTSPTGGGGEEGDVASPRPSRWPLWLAIALLALFALQTARRAEVWGKPFQLALVWAHEHPDSPRAQGYLANYWTSVGNNPEAAKLLNAALQQHPHSLILLINRAGVACAQGEAPTGLRAALLQAAGHARLTDNVTQYQFGKLLDGMGQCTAFGPDFELQLIDTALRNPQAQEATVRRDLLHRLALRALAHNDVQQAYTLDLQALRLPDLPVGARLRFSVELASAGQQQLALDLLNAVPSPLARIRGWSMAAIHQRWLRHVGFYQQSEAHLRKVLAAEIAAKAPPPAAR</sequence>
<keyword evidence="4" id="KW-0472">Membrane</keyword>
<feature type="transmembrane region" description="Helical" evidence="4">
    <location>
        <begin position="108"/>
        <end position="129"/>
    </location>
</feature>
<organism evidence="5">
    <name type="scientific">mine drainage metagenome</name>
    <dbReference type="NCBI Taxonomy" id="410659"/>
    <lineage>
        <taxon>unclassified sequences</taxon>
        <taxon>metagenomes</taxon>
        <taxon>ecological metagenomes</taxon>
    </lineage>
</organism>
<accession>E6PM26</accession>
<keyword evidence="1" id="KW-0677">Repeat</keyword>
<feature type="transmembrane region" description="Helical" evidence="4">
    <location>
        <begin position="246"/>
        <end position="266"/>
    </location>
</feature>
<proteinExistence type="predicted"/>
<feature type="transmembrane region" description="Helical" evidence="4">
    <location>
        <begin position="217"/>
        <end position="234"/>
    </location>
</feature>
<dbReference type="InterPro" id="IPR011990">
    <property type="entry name" value="TPR-like_helical_dom_sf"/>
</dbReference>
<keyword evidence="4" id="KW-0812">Transmembrane</keyword>
<feature type="transmembrane region" description="Helical" evidence="4">
    <location>
        <begin position="136"/>
        <end position="154"/>
    </location>
</feature>
<evidence type="ECO:0000256" key="4">
    <source>
        <dbReference type="SAM" id="Phobius"/>
    </source>
</evidence>
<keyword evidence="4" id="KW-1133">Transmembrane helix</keyword>
<evidence type="ECO:0000256" key="2">
    <source>
        <dbReference type="ARBA" id="ARBA00022803"/>
    </source>
</evidence>
<evidence type="ECO:0000313" key="5">
    <source>
        <dbReference type="EMBL" id="CBH95978.1"/>
    </source>
</evidence>
<dbReference type="PANTHER" id="PTHR44227">
    <property type="match status" value="1"/>
</dbReference>
<protein>
    <recommendedName>
        <fullName evidence="6">Tetratricopeptide repeat protein</fullName>
    </recommendedName>
</protein>
<evidence type="ECO:0008006" key="6">
    <source>
        <dbReference type="Google" id="ProtNLM"/>
    </source>
</evidence>
<keyword evidence="2" id="KW-0802">TPR repeat</keyword>
<name>E6PM26_9ZZZZ</name>
<evidence type="ECO:0000256" key="1">
    <source>
        <dbReference type="ARBA" id="ARBA00022737"/>
    </source>
</evidence>
<feature type="transmembrane region" description="Helical" evidence="4">
    <location>
        <begin position="160"/>
        <end position="180"/>
    </location>
</feature>
<evidence type="ECO:0000256" key="3">
    <source>
        <dbReference type="SAM" id="MobiDB-lite"/>
    </source>
</evidence>
<dbReference type="InterPro" id="IPR052346">
    <property type="entry name" value="O-mannosyl-transferase_TMTC"/>
</dbReference>
<gene>
    <name evidence="5" type="ORF">CARN2_0966</name>
</gene>
<feature type="transmembrane region" description="Helical" evidence="4">
    <location>
        <begin position="322"/>
        <end position="344"/>
    </location>
</feature>
<dbReference type="SUPFAM" id="SSF48452">
    <property type="entry name" value="TPR-like"/>
    <property type="match status" value="1"/>
</dbReference>
<feature type="transmembrane region" description="Helical" evidence="4">
    <location>
        <begin position="20"/>
        <end position="38"/>
    </location>
</feature>
<dbReference type="AlphaFoldDB" id="E6PM26"/>
<dbReference type="PANTHER" id="PTHR44227:SF3">
    <property type="entry name" value="PROTEIN O-MANNOSYL-TRANSFERASE TMTC4"/>
    <property type="match status" value="1"/>
</dbReference>
<reference evidence="5" key="1">
    <citation type="submission" date="2009-10" db="EMBL/GenBank/DDBJ databases">
        <title>Diversity of trophic interactions inside an arsenic-rich microbial ecosystem.</title>
        <authorList>
            <person name="Bertin P.N."/>
            <person name="Heinrich-Salmeron A."/>
            <person name="Pelletier E."/>
            <person name="Goulhen-Chollet F."/>
            <person name="Arsene-Ploetze F."/>
            <person name="Gallien S."/>
            <person name="Calteau A."/>
            <person name="Vallenet D."/>
            <person name="Casiot C."/>
            <person name="Chane-Woon-Ming B."/>
            <person name="Giloteaux L."/>
            <person name="Barakat M."/>
            <person name="Bonnefoy V."/>
            <person name="Bruneel O."/>
            <person name="Chandler M."/>
            <person name="Cleiss J."/>
            <person name="Duran R."/>
            <person name="Elbaz-Poulichet F."/>
            <person name="Fonknechten N."/>
            <person name="Lauga B."/>
            <person name="Mornico D."/>
            <person name="Ortet P."/>
            <person name="Schaeffer C."/>
            <person name="Siguier P."/>
            <person name="Alexander Thil Smith A."/>
            <person name="Van Dorsselaer A."/>
            <person name="Weissenbach J."/>
            <person name="Medigue C."/>
            <person name="Le Paslier D."/>
        </authorList>
    </citation>
    <scope>NUCLEOTIDE SEQUENCE</scope>
</reference>
<comment type="caution">
    <text evidence="5">The sequence shown here is derived from an EMBL/GenBank/DDBJ whole genome shotgun (WGS) entry which is preliminary data.</text>
</comment>
<feature type="transmembrane region" description="Helical" evidence="4">
    <location>
        <begin position="192"/>
        <end position="211"/>
    </location>
</feature>
<feature type="region of interest" description="Disordered" evidence="3">
    <location>
        <begin position="411"/>
        <end position="433"/>
    </location>
</feature>
<dbReference type="EMBL" id="CABM01000016">
    <property type="protein sequence ID" value="CBH95978.1"/>
    <property type="molecule type" value="Genomic_DNA"/>
</dbReference>